<comment type="caution">
    <text evidence="2">The sequence shown here is derived from an EMBL/GenBank/DDBJ whole genome shotgun (WGS) entry which is preliminary data.</text>
</comment>
<gene>
    <name evidence="2" type="ORF">ACFQ08_32500</name>
</gene>
<protein>
    <recommendedName>
        <fullName evidence="4">Transposase IS701-like DDE domain-containing protein</fullName>
    </recommendedName>
</protein>
<dbReference type="EMBL" id="JBHTHX010001746">
    <property type="protein sequence ID" value="MFD0889280.1"/>
    <property type="molecule type" value="Genomic_DNA"/>
</dbReference>
<feature type="compositionally biased region" description="Basic and acidic residues" evidence="1">
    <location>
        <begin position="45"/>
        <end position="54"/>
    </location>
</feature>
<dbReference type="Proteomes" id="UP001597024">
    <property type="component" value="Unassembled WGS sequence"/>
</dbReference>
<evidence type="ECO:0000313" key="2">
    <source>
        <dbReference type="EMBL" id="MFD0889280.1"/>
    </source>
</evidence>
<proteinExistence type="predicted"/>
<sequence>MDETAGGSDKVGQDYAHAFGYGKHIGLSERPADDVTIAQPQSVHPDPDAHHHPAGDTQPHPQHDPHNRRHE</sequence>
<feature type="region of interest" description="Disordered" evidence="1">
    <location>
        <begin position="30"/>
        <end position="71"/>
    </location>
</feature>
<keyword evidence="3" id="KW-1185">Reference proteome</keyword>
<evidence type="ECO:0000256" key="1">
    <source>
        <dbReference type="SAM" id="MobiDB-lite"/>
    </source>
</evidence>
<evidence type="ECO:0008006" key="4">
    <source>
        <dbReference type="Google" id="ProtNLM"/>
    </source>
</evidence>
<accession>A0ABW3E2W5</accession>
<evidence type="ECO:0000313" key="3">
    <source>
        <dbReference type="Proteomes" id="UP001597024"/>
    </source>
</evidence>
<organism evidence="2 3">
    <name type="scientific">Streptosporangium algeriense</name>
    <dbReference type="NCBI Taxonomy" id="1682748"/>
    <lineage>
        <taxon>Bacteria</taxon>
        <taxon>Bacillati</taxon>
        <taxon>Actinomycetota</taxon>
        <taxon>Actinomycetes</taxon>
        <taxon>Streptosporangiales</taxon>
        <taxon>Streptosporangiaceae</taxon>
        <taxon>Streptosporangium</taxon>
    </lineage>
</organism>
<name>A0ABW3E2W5_9ACTN</name>
<reference evidence="3" key="1">
    <citation type="journal article" date="2019" name="Int. J. Syst. Evol. Microbiol.">
        <title>The Global Catalogue of Microorganisms (GCM) 10K type strain sequencing project: providing services to taxonomists for standard genome sequencing and annotation.</title>
        <authorList>
            <consortium name="The Broad Institute Genomics Platform"/>
            <consortium name="The Broad Institute Genome Sequencing Center for Infectious Disease"/>
            <person name="Wu L."/>
            <person name="Ma J."/>
        </authorList>
    </citation>
    <scope>NUCLEOTIDE SEQUENCE [LARGE SCALE GENOMIC DNA]</scope>
    <source>
        <strain evidence="3">CCUG 62974</strain>
    </source>
</reference>